<reference evidence="2" key="2">
    <citation type="submission" date="2017-02" db="EMBL/GenBank/DDBJ databases">
        <title>Sunflower complete genome.</title>
        <authorList>
            <person name="Langlade N."/>
            <person name="Munos S."/>
        </authorList>
    </citation>
    <scope>NUCLEOTIDE SEQUENCE [LARGE SCALE GENOMIC DNA]</scope>
    <source>
        <tissue evidence="2">Leaves</tissue>
    </source>
</reference>
<dbReference type="EMBL" id="MNCJ02000323">
    <property type="protein sequence ID" value="KAF5794481.1"/>
    <property type="molecule type" value="Genomic_DNA"/>
</dbReference>
<evidence type="ECO:0000313" key="2">
    <source>
        <dbReference type="EMBL" id="OTG17895.1"/>
    </source>
</evidence>
<dbReference type="EMBL" id="CM007897">
    <property type="protein sequence ID" value="OTG17895.1"/>
    <property type="molecule type" value="Genomic_DNA"/>
</dbReference>
<sequence>MQRLKAVFLLFSFSPRCRSNPLFFSFSAQKQFIVPQFRFRFPKRWSLFKNALILQSFGVV</sequence>
<dbReference type="Proteomes" id="UP000215914">
    <property type="component" value="Chromosome 8"/>
</dbReference>
<protein>
    <submittedName>
        <fullName evidence="2">Uncharacterized protein</fullName>
    </submittedName>
</protein>
<keyword evidence="3" id="KW-1185">Reference proteome</keyword>
<dbReference type="InParanoid" id="A0A251U3H0"/>
<gene>
    <name evidence="2" type="ORF">HannXRQ_Chr08g0217221</name>
    <name evidence="1" type="ORF">HanXRQr2_Chr08g0328561</name>
</gene>
<proteinExistence type="predicted"/>
<dbReference type="Gramene" id="mRNA:HanXRQr2_Chr08g0328561">
    <property type="protein sequence ID" value="CDS:HanXRQr2_Chr08g0328561.1"/>
    <property type="gene ID" value="HanXRQr2_Chr08g0328561"/>
</dbReference>
<accession>A0A251U3H0</accession>
<reference evidence="1 3" key="1">
    <citation type="journal article" date="2017" name="Nature">
        <title>The sunflower genome provides insights into oil metabolism, flowering and Asterid evolution.</title>
        <authorList>
            <person name="Badouin H."/>
            <person name="Gouzy J."/>
            <person name="Grassa C.J."/>
            <person name="Murat F."/>
            <person name="Staton S.E."/>
            <person name="Cottret L."/>
            <person name="Lelandais-Briere C."/>
            <person name="Owens G.L."/>
            <person name="Carrere S."/>
            <person name="Mayjonade B."/>
            <person name="Legrand L."/>
            <person name="Gill N."/>
            <person name="Kane N.C."/>
            <person name="Bowers J.E."/>
            <person name="Hubner S."/>
            <person name="Bellec A."/>
            <person name="Berard A."/>
            <person name="Berges H."/>
            <person name="Blanchet N."/>
            <person name="Boniface M.C."/>
            <person name="Brunel D."/>
            <person name="Catrice O."/>
            <person name="Chaidir N."/>
            <person name="Claudel C."/>
            <person name="Donnadieu C."/>
            <person name="Faraut T."/>
            <person name="Fievet G."/>
            <person name="Helmstetter N."/>
            <person name="King M."/>
            <person name="Knapp S.J."/>
            <person name="Lai Z."/>
            <person name="Le Paslier M.C."/>
            <person name="Lippi Y."/>
            <person name="Lorenzon L."/>
            <person name="Mandel J.R."/>
            <person name="Marage G."/>
            <person name="Marchand G."/>
            <person name="Marquand E."/>
            <person name="Bret-Mestries E."/>
            <person name="Morien E."/>
            <person name="Nambeesan S."/>
            <person name="Nguyen T."/>
            <person name="Pegot-Espagnet P."/>
            <person name="Pouilly N."/>
            <person name="Raftis F."/>
            <person name="Sallet E."/>
            <person name="Schiex T."/>
            <person name="Thomas J."/>
            <person name="Vandecasteele C."/>
            <person name="Vares D."/>
            <person name="Vear F."/>
            <person name="Vautrin S."/>
            <person name="Crespi M."/>
            <person name="Mangin B."/>
            <person name="Burke J.M."/>
            <person name="Salse J."/>
            <person name="Munos S."/>
            <person name="Vincourt P."/>
            <person name="Rieseberg L.H."/>
            <person name="Langlade N.B."/>
        </authorList>
    </citation>
    <scope>NUCLEOTIDE SEQUENCE [LARGE SCALE GENOMIC DNA]</scope>
    <source>
        <strain evidence="3">cv. SF193</strain>
        <tissue evidence="1">Leaves</tissue>
    </source>
</reference>
<evidence type="ECO:0000313" key="3">
    <source>
        <dbReference type="Proteomes" id="UP000215914"/>
    </source>
</evidence>
<evidence type="ECO:0000313" key="1">
    <source>
        <dbReference type="EMBL" id="KAF5794481.1"/>
    </source>
</evidence>
<dbReference type="AlphaFoldDB" id="A0A251U3H0"/>
<name>A0A251U3H0_HELAN</name>
<organism evidence="2 3">
    <name type="scientific">Helianthus annuus</name>
    <name type="common">Common sunflower</name>
    <dbReference type="NCBI Taxonomy" id="4232"/>
    <lineage>
        <taxon>Eukaryota</taxon>
        <taxon>Viridiplantae</taxon>
        <taxon>Streptophyta</taxon>
        <taxon>Embryophyta</taxon>
        <taxon>Tracheophyta</taxon>
        <taxon>Spermatophyta</taxon>
        <taxon>Magnoliopsida</taxon>
        <taxon>eudicotyledons</taxon>
        <taxon>Gunneridae</taxon>
        <taxon>Pentapetalae</taxon>
        <taxon>asterids</taxon>
        <taxon>campanulids</taxon>
        <taxon>Asterales</taxon>
        <taxon>Asteraceae</taxon>
        <taxon>Asteroideae</taxon>
        <taxon>Heliantheae alliance</taxon>
        <taxon>Heliantheae</taxon>
        <taxon>Helianthus</taxon>
    </lineage>
</organism>
<reference evidence="1" key="3">
    <citation type="submission" date="2020-06" db="EMBL/GenBank/DDBJ databases">
        <title>Helianthus annuus Genome sequencing and assembly Release 2.</title>
        <authorList>
            <person name="Gouzy J."/>
            <person name="Langlade N."/>
            <person name="Munos S."/>
        </authorList>
    </citation>
    <scope>NUCLEOTIDE SEQUENCE</scope>
    <source>
        <tissue evidence="1">Leaves</tissue>
    </source>
</reference>